<dbReference type="PANTHER" id="PTHR35813">
    <property type="entry name" value="INNER MEMBRANE PROTEIN YBAN"/>
    <property type="match status" value="1"/>
</dbReference>
<protein>
    <recommendedName>
        <fullName evidence="3">DUF454 domain-containing protein</fullName>
    </recommendedName>
</protein>
<dbReference type="AlphaFoldDB" id="C0ENU4"/>
<comment type="caution">
    <text evidence="1">The sequence shown here is derived from an EMBL/GenBank/DDBJ whole genome shotgun (WGS) entry which is preliminary data.</text>
</comment>
<dbReference type="Proteomes" id="UP000004457">
    <property type="component" value="Unassembled WGS sequence"/>
</dbReference>
<keyword evidence="2" id="KW-1185">Reference proteome</keyword>
<reference evidence="1 2" key="1">
    <citation type="submission" date="2009-01" db="EMBL/GenBank/DDBJ databases">
        <authorList>
            <person name="Fulton L."/>
            <person name="Clifton S."/>
            <person name="Chinwalla A.T."/>
            <person name="Mitreva M."/>
            <person name="Sodergren E."/>
            <person name="Weinstock G."/>
            <person name="Clifton S."/>
            <person name="Dooling D.J."/>
            <person name="Fulton B."/>
            <person name="Minx P."/>
            <person name="Pepin K.H."/>
            <person name="Johnson M."/>
            <person name="Bhonagiri V."/>
            <person name="Nash W.E."/>
            <person name="Mardis E.R."/>
            <person name="Wilson R.K."/>
        </authorList>
    </citation>
    <scope>NUCLEOTIDE SEQUENCE [LARGE SCALE GENOMIC DNA]</scope>
    <source>
        <strain evidence="1 2">NRL30031/H210</strain>
    </source>
</reference>
<accession>C0ENU4</accession>
<proteinExistence type="predicted"/>
<dbReference type="PANTHER" id="PTHR35813:SF1">
    <property type="entry name" value="INNER MEMBRANE PROTEIN YBAN"/>
    <property type="match status" value="1"/>
</dbReference>
<organism evidence="1 2">
    <name type="scientific">Neisseria flavescens NRL30031/H210</name>
    <dbReference type="NCBI Taxonomy" id="546264"/>
    <lineage>
        <taxon>Bacteria</taxon>
        <taxon>Pseudomonadati</taxon>
        <taxon>Pseudomonadota</taxon>
        <taxon>Betaproteobacteria</taxon>
        <taxon>Neisseriales</taxon>
        <taxon>Neisseriaceae</taxon>
        <taxon>Neisseria</taxon>
    </lineage>
</organism>
<dbReference type="GO" id="GO:0005886">
    <property type="term" value="C:plasma membrane"/>
    <property type="evidence" value="ECO:0007669"/>
    <property type="project" value="TreeGrafter"/>
</dbReference>
<sequence>MGDGKMVRYLLIFCGALSLVLGIIGIFLPLLPTTSFILLTAACWAKASPRFHNWLYHHRHFGPIIQNWENNGAVPRKAKFFAIGMMALSCLFMFWRFPERWWIGAISSVFCSCVAVWMWLRPEA</sequence>
<evidence type="ECO:0000313" key="2">
    <source>
        <dbReference type="Proteomes" id="UP000004457"/>
    </source>
</evidence>
<evidence type="ECO:0000313" key="1">
    <source>
        <dbReference type="EMBL" id="EEG33292.1"/>
    </source>
</evidence>
<dbReference type="PIRSF" id="PIRSF016789">
    <property type="entry name" value="DUF454"/>
    <property type="match status" value="1"/>
</dbReference>
<dbReference type="eggNOG" id="COG2832">
    <property type="taxonomic scope" value="Bacteria"/>
</dbReference>
<name>C0ENU4_NEIFL</name>
<evidence type="ECO:0008006" key="3">
    <source>
        <dbReference type="Google" id="ProtNLM"/>
    </source>
</evidence>
<gene>
    <name evidence="1" type="ORF">NEIFLAOT_01631</name>
</gene>
<dbReference type="EMBL" id="ACEN01000073">
    <property type="protein sequence ID" value="EEG33292.1"/>
    <property type="molecule type" value="Genomic_DNA"/>
</dbReference>
<dbReference type="Pfam" id="PF04304">
    <property type="entry name" value="DUF454"/>
    <property type="match status" value="1"/>
</dbReference>
<dbReference type="InterPro" id="IPR007401">
    <property type="entry name" value="DUF454"/>
</dbReference>